<dbReference type="Proteomes" id="UP000016023">
    <property type="component" value="Unassembled WGS sequence"/>
</dbReference>
<accession>H1Q004</accession>
<dbReference type="Gene3D" id="3.40.50.1000">
    <property type="entry name" value="HAD superfamily/HAD-like"/>
    <property type="match status" value="1"/>
</dbReference>
<dbReference type="SUPFAM" id="SSF56784">
    <property type="entry name" value="HAD-like"/>
    <property type="match status" value="1"/>
</dbReference>
<dbReference type="GO" id="GO:0006281">
    <property type="term" value="P:DNA repair"/>
    <property type="evidence" value="ECO:0007669"/>
    <property type="project" value="TreeGrafter"/>
</dbReference>
<evidence type="ECO:0000256" key="2">
    <source>
        <dbReference type="ARBA" id="ARBA00004818"/>
    </source>
</evidence>
<evidence type="ECO:0000313" key="6">
    <source>
        <dbReference type="Proteomes" id="UP000016023"/>
    </source>
</evidence>
<evidence type="ECO:0000256" key="1">
    <source>
        <dbReference type="ARBA" id="ARBA00000830"/>
    </source>
</evidence>
<dbReference type="EMBL" id="AGWK01000007">
    <property type="protein sequence ID" value="EHO74421.1"/>
    <property type="molecule type" value="Genomic_DNA"/>
</dbReference>
<dbReference type="InterPro" id="IPR050155">
    <property type="entry name" value="HAD-like_hydrolase_sf"/>
</dbReference>
<dbReference type="InterPro" id="IPR041492">
    <property type="entry name" value="HAD_2"/>
</dbReference>
<dbReference type="AlphaFoldDB" id="H1Q004"/>
<dbReference type="STRING" id="883158.HMPREF9140_00242"/>
<dbReference type="EC" id="3.1.3.18" evidence="4"/>
<comment type="pathway">
    <text evidence="2">Organic acid metabolism; glycolate biosynthesis; glycolate from 2-phosphoglycolate: step 1/1.</text>
</comment>
<name>H1Q004_9BACT</name>
<comment type="caution">
    <text evidence="5">The sequence shown here is derived from an EMBL/GenBank/DDBJ whole genome shotgun (WGS) entry which is preliminary data.</text>
</comment>
<dbReference type="GO" id="GO:0005829">
    <property type="term" value="C:cytosol"/>
    <property type="evidence" value="ECO:0007669"/>
    <property type="project" value="TreeGrafter"/>
</dbReference>
<protein>
    <recommendedName>
        <fullName evidence="4">phosphoglycolate phosphatase</fullName>
        <ecNumber evidence="4">3.1.3.18</ecNumber>
    </recommendedName>
</protein>
<dbReference type="InterPro" id="IPR023198">
    <property type="entry name" value="PGP-like_dom2"/>
</dbReference>
<dbReference type="PANTHER" id="PTHR43434:SF1">
    <property type="entry name" value="PHOSPHOGLYCOLATE PHOSPHATASE"/>
    <property type="match status" value="1"/>
</dbReference>
<dbReference type="PATRIC" id="fig|883158.3.peg.249"/>
<gene>
    <name evidence="5" type="ORF">HMPREF9140_00242</name>
</gene>
<dbReference type="RefSeq" id="WP_006951169.1">
    <property type="nucleotide sequence ID" value="NZ_JH594521.1"/>
</dbReference>
<dbReference type="eggNOG" id="COG0546">
    <property type="taxonomic scope" value="Bacteria"/>
</dbReference>
<dbReference type="Pfam" id="PF13419">
    <property type="entry name" value="HAD_2"/>
    <property type="match status" value="1"/>
</dbReference>
<sequence length="214" mass="23952">MKDFNTYIFDLDGTLLNTLNDLAASTNHALRMSGMPERTVEQVRMFVGNGVHKLIERAVPEGTNREQIEAVYDEFRKYYMLHGLDSTNPYDGVPEMLAELKQRGKKMAIVSNKFYAATQELAHHFFGGIIDVAIGERDTIRKKPAPDTVFEALRMLEVEHEGAVYVGDSDVDILTALNAGLPCISVLWGFRDRDFLLANGATTLVETPLDIITQ</sequence>
<dbReference type="InterPro" id="IPR036412">
    <property type="entry name" value="HAD-like_sf"/>
</dbReference>
<organism evidence="5 6">
    <name type="scientific">Prevotella micans F0438</name>
    <dbReference type="NCBI Taxonomy" id="883158"/>
    <lineage>
        <taxon>Bacteria</taxon>
        <taxon>Pseudomonadati</taxon>
        <taxon>Bacteroidota</taxon>
        <taxon>Bacteroidia</taxon>
        <taxon>Bacteroidales</taxon>
        <taxon>Prevotellaceae</taxon>
        <taxon>Prevotella</taxon>
    </lineage>
</organism>
<dbReference type="Gene3D" id="1.10.150.240">
    <property type="entry name" value="Putative phosphatase, domain 2"/>
    <property type="match status" value="1"/>
</dbReference>
<evidence type="ECO:0000313" key="5">
    <source>
        <dbReference type="EMBL" id="EHO74421.1"/>
    </source>
</evidence>
<reference evidence="5 6" key="1">
    <citation type="submission" date="2011-12" db="EMBL/GenBank/DDBJ databases">
        <title>The Genome Sequence of Prevotella micans F0438.</title>
        <authorList>
            <consortium name="The Broad Institute Genome Sequencing Platform"/>
            <person name="Earl A."/>
            <person name="Ward D."/>
            <person name="Feldgarden M."/>
            <person name="Gevers D."/>
            <person name="Izard J."/>
            <person name="Baranova O.V."/>
            <person name="Blanton J.M."/>
            <person name="Wade W.G."/>
            <person name="Dewhirst F.E."/>
            <person name="Young S.K."/>
            <person name="Zeng Q."/>
            <person name="Gargeya S."/>
            <person name="Fitzgerald M."/>
            <person name="Haas B."/>
            <person name="Abouelleil A."/>
            <person name="Alvarado L."/>
            <person name="Arachchi H.M."/>
            <person name="Berlin A."/>
            <person name="Chapman S.B."/>
            <person name="Gearin G."/>
            <person name="Goldberg J."/>
            <person name="Griggs A."/>
            <person name="Gujja S."/>
            <person name="Hansen M."/>
            <person name="Heiman D."/>
            <person name="Howarth C."/>
            <person name="Larimer J."/>
            <person name="Lui A."/>
            <person name="MacDonald P.J.P."/>
            <person name="McCowen C."/>
            <person name="Montmayeur A."/>
            <person name="Murphy C."/>
            <person name="Neiman D."/>
            <person name="Pearson M."/>
            <person name="Priest M."/>
            <person name="Roberts A."/>
            <person name="Saif S."/>
            <person name="Shea T."/>
            <person name="Sisk P."/>
            <person name="Stolte C."/>
            <person name="Sykes S."/>
            <person name="Wortman J."/>
            <person name="Nusbaum C."/>
            <person name="Birren B."/>
        </authorList>
    </citation>
    <scope>NUCLEOTIDE SEQUENCE [LARGE SCALE GENOMIC DNA]</scope>
    <source>
        <strain evidence="5 6">F0438</strain>
    </source>
</reference>
<dbReference type="HOGENOM" id="CLU_045011_19_1_10"/>
<evidence type="ECO:0000256" key="4">
    <source>
        <dbReference type="ARBA" id="ARBA00013078"/>
    </source>
</evidence>
<dbReference type="PANTHER" id="PTHR43434">
    <property type="entry name" value="PHOSPHOGLYCOLATE PHOSPHATASE"/>
    <property type="match status" value="1"/>
</dbReference>
<dbReference type="GO" id="GO:0008967">
    <property type="term" value="F:phosphoglycolate phosphatase activity"/>
    <property type="evidence" value="ECO:0007669"/>
    <property type="project" value="UniProtKB-EC"/>
</dbReference>
<dbReference type="SFLD" id="SFLDS00003">
    <property type="entry name" value="Haloacid_Dehalogenase"/>
    <property type="match status" value="1"/>
</dbReference>
<dbReference type="NCBIfam" id="TIGR01549">
    <property type="entry name" value="HAD-SF-IA-v1"/>
    <property type="match status" value="1"/>
</dbReference>
<evidence type="ECO:0000256" key="3">
    <source>
        <dbReference type="ARBA" id="ARBA00006171"/>
    </source>
</evidence>
<dbReference type="InterPro" id="IPR006439">
    <property type="entry name" value="HAD-SF_hydro_IA"/>
</dbReference>
<comment type="catalytic activity">
    <reaction evidence="1">
        <text>2-phosphoglycolate + H2O = glycolate + phosphate</text>
        <dbReference type="Rhea" id="RHEA:14369"/>
        <dbReference type="ChEBI" id="CHEBI:15377"/>
        <dbReference type="ChEBI" id="CHEBI:29805"/>
        <dbReference type="ChEBI" id="CHEBI:43474"/>
        <dbReference type="ChEBI" id="CHEBI:58033"/>
        <dbReference type="EC" id="3.1.3.18"/>
    </reaction>
</comment>
<keyword evidence="6" id="KW-1185">Reference proteome</keyword>
<dbReference type="InterPro" id="IPR023214">
    <property type="entry name" value="HAD_sf"/>
</dbReference>
<comment type="similarity">
    <text evidence="3">Belongs to the HAD-like hydrolase superfamily. CbbY/CbbZ/Gph/YieH family.</text>
</comment>
<proteinExistence type="inferred from homology"/>
<dbReference type="SFLD" id="SFLDG01129">
    <property type="entry name" value="C1.5:_HAD__Beta-PGM__Phosphata"/>
    <property type="match status" value="1"/>
</dbReference>